<dbReference type="Proteomes" id="UP001153555">
    <property type="component" value="Unassembled WGS sequence"/>
</dbReference>
<keyword evidence="9" id="KW-1185">Reference proteome</keyword>
<dbReference type="NCBIfam" id="NF037982">
    <property type="entry name" value="Nramp_1"/>
    <property type="match status" value="1"/>
</dbReference>
<dbReference type="Pfam" id="PF01566">
    <property type="entry name" value="Nramp"/>
    <property type="match status" value="1"/>
</dbReference>
<dbReference type="OrthoDB" id="409173at2759"/>
<dbReference type="GO" id="GO:0005886">
    <property type="term" value="C:plasma membrane"/>
    <property type="evidence" value="ECO:0007669"/>
    <property type="project" value="TreeGrafter"/>
</dbReference>
<dbReference type="EMBL" id="CACSLK010027829">
    <property type="protein sequence ID" value="CAA0830461.1"/>
    <property type="molecule type" value="Genomic_DNA"/>
</dbReference>
<keyword evidence="3 7" id="KW-0812">Transmembrane</keyword>
<dbReference type="GO" id="GO:0009873">
    <property type="term" value="P:ethylene-activated signaling pathway"/>
    <property type="evidence" value="ECO:0007669"/>
    <property type="project" value="InterPro"/>
</dbReference>
<dbReference type="GO" id="GO:0005384">
    <property type="term" value="F:manganese ion transmembrane transporter activity"/>
    <property type="evidence" value="ECO:0007669"/>
    <property type="project" value="TreeGrafter"/>
</dbReference>
<evidence type="ECO:0000313" key="9">
    <source>
        <dbReference type="Proteomes" id="UP001153555"/>
    </source>
</evidence>
<keyword evidence="5 7" id="KW-0472">Membrane</keyword>
<evidence type="ECO:0000256" key="5">
    <source>
        <dbReference type="ARBA" id="ARBA00023136"/>
    </source>
</evidence>
<feature type="transmembrane region" description="Helical" evidence="7">
    <location>
        <begin position="92"/>
        <end position="114"/>
    </location>
</feature>
<feature type="transmembrane region" description="Helical" evidence="7">
    <location>
        <begin position="52"/>
        <end position="71"/>
    </location>
</feature>
<keyword evidence="4 7" id="KW-1133">Transmembrane helix</keyword>
<feature type="transmembrane region" description="Helical" evidence="7">
    <location>
        <begin position="157"/>
        <end position="176"/>
    </location>
</feature>
<evidence type="ECO:0000256" key="2">
    <source>
        <dbReference type="ARBA" id="ARBA00009965"/>
    </source>
</evidence>
<protein>
    <submittedName>
        <fullName evidence="8">Ethylene-insensitive protein 2</fullName>
    </submittedName>
</protein>
<dbReference type="PANTHER" id="PTHR11706">
    <property type="entry name" value="SOLUTE CARRIER PROTEIN FAMILY 11 MEMBER"/>
    <property type="match status" value="1"/>
</dbReference>
<evidence type="ECO:0000256" key="6">
    <source>
        <dbReference type="SAM" id="MobiDB-lite"/>
    </source>
</evidence>
<comment type="similarity">
    <text evidence="2">Belongs to the NRAMP (TC 2.A.55) family.</text>
</comment>
<feature type="transmembrane region" description="Helical" evidence="7">
    <location>
        <begin position="334"/>
        <end position="353"/>
    </location>
</feature>
<dbReference type="GO" id="GO:0015086">
    <property type="term" value="F:cadmium ion transmembrane transporter activity"/>
    <property type="evidence" value="ECO:0007669"/>
    <property type="project" value="TreeGrafter"/>
</dbReference>
<dbReference type="InterPro" id="IPR001046">
    <property type="entry name" value="NRAMP_fam"/>
</dbReference>
<feature type="compositionally biased region" description="Basic and acidic residues" evidence="6">
    <location>
        <begin position="585"/>
        <end position="600"/>
    </location>
</feature>
<evidence type="ECO:0000256" key="7">
    <source>
        <dbReference type="SAM" id="Phobius"/>
    </source>
</evidence>
<feature type="transmembrane region" description="Helical" evidence="7">
    <location>
        <begin position="196"/>
        <end position="214"/>
    </location>
</feature>
<dbReference type="PIRSF" id="PIRSF037378">
    <property type="entry name" value="EIN2"/>
    <property type="match status" value="1"/>
</dbReference>
<accession>A0A9N7NAW5</accession>
<feature type="region of interest" description="Disordered" evidence="6">
    <location>
        <begin position="566"/>
        <end position="623"/>
    </location>
</feature>
<feature type="transmembrane region" description="Helical" evidence="7">
    <location>
        <begin position="242"/>
        <end position="265"/>
    </location>
</feature>
<evidence type="ECO:0000256" key="4">
    <source>
        <dbReference type="ARBA" id="ARBA00022989"/>
    </source>
</evidence>
<dbReference type="AlphaFoldDB" id="A0A9N7NAW5"/>
<reference evidence="8" key="1">
    <citation type="submission" date="2019-12" db="EMBL/GenBank/DDBJ databases">
        <authorList>
            <person name="Scholes J."/>
        </authorList>
    </citation>
    <scope>NUCLEOTIDE SEQUENCE</scope>
</reference>
<evidence type="ECO:0000256" key="1">
    <source>
        <dbReference type="ARBA" id="ARBA00004141"/>
    </source>
</evidence>
<evidence type="ECO:0000313" key="8">
    <source>
        <dbReference type="EMBL" id="CAA0830461.1"/>
    </source>
</evidence>
<sequence length="1232" mass="136324">MEKSEACLSYQPSTRDRVFAAAGPVLWVAVSYVDPGKWAAFVEGGARFGFDLSLIVLVINCAAILCQYLSARVAIATKKNLAQICSEEYDELTCLILGIQAEISMLVLDLTMVLGTAYGFHAVFGIDLLISVFLTGFHAVLFPFIFNFLENPKAKNALIFSACFILASYGIGVLISQPESSLSSGWMLTKLTGENAYALMSVLGANIMPHNFYLHSSIVQQDQRPTYVSQGTLCHDHFFATLWVFSGIYLVNFMLMSSAANVYYGSGLISLTLQDALTLMDQQRGFRSSLVASITLIFIIFFSNQLVAAKSSLGQQMTVYSFVRFEISGRRHRATIKLIAILTALFCVQHSGAEAIFQLLIFAQVMVGLLLPSSVIPLFRVASSRSIMGAYTISRPVEFLALLSFLGVLGIMIVFFTELLFGSSDWVISLKWNIESSVPISYIILLIASFASMSSMIWLSITPLKSETSGRDTQALNWGRTVTVSSVDRNQARITEQSHFEKPTENQEFMSSLRKSFENNRNLSTRDSDLNLPKTLLYPKTNNRLLTTIEESKPKELANVSELTMSESDEIVKSELPDDATSNSESKEMVEKTLKIEDVTHPSLTSEGPGSYKSLNGNNDEIGSNNGSHSRLLGLGRSARRQLAAILNEFWGQLFDYHGQPTTEAKTMKLDVLLGIESKIDPNKPSFAPVKLESVKLQRTSDRLNTSSFYGPSVTNIGSTLGIQPGLALWSNQMQMPNAYMQGYSPDSLDSSERRYRSMHVPSSYSVCHDQQPATFHGYGLASYADRVAKEKGHNYPKGQVESLDQTSSIKSNTLESYSQPLGLKPHNGMRTMKPPGFHNVPIARNSSMKSQRAFNEPSPERPMYYSNNNNPHNVKKFHSLPAISRLHAPQQDSSFDKNSKWQNNLMGYGQSVNHPAMASGASGFKENSTPRVCRDAFSLQIGSGSGSGSFYSRQPYEQFGVADKFPLESQIPASAVDMEAKLLQSFRICVMKLLNLEGSESLFGQNGGVDEELIDRVAARERLRFEAETRTVDLNLSCAIKIDETDHSKFMSVPNCGDGCVWRVELIVSFGVWSIRRILEHSLLEKRPELWGKYTYVLNLLQGIIDLAFSKPRSPISPCLCLQLPADYPQKLSQPISNQSNFTTAAMLLDVVKRVEAAMSCRKGRTGTTAGDVAYPKGKGNLAPVLKRPACFLRTVKSKQGHHPSVVPGLPRLWNQTSIPFRTRAVGKISR</sequence>
<comment type="subcellular location">
    <subcellularLocation>
        <location evidence="1">Membrane</location>
        <topology evidence="1">Multi-pass membrane protein</topology>
    </subcellularLocation>
</comment>
<dbReference type="InterPro" id="IPR017187">
    <property type="entry name" value="EIN2"/>
</dbReference>
<comment type="caution">
    <text evidence="8">The sequence shown here is derived from an EMBL/GenBank/DDBJ whole genome shotgun (WGS) entry which is preliminary data.</text>
</comment>
<organism evidence="8 9">
    <name type="scientific">Striga hermonthica</name>
    <name type="common">Purple witchweed</name>
    <name type="synonym">Buchnera hermonthica</name>
    <dbReference type="NCBI Taxonomy" id="68872"/>
    <lineage>
        <taxon>Eukaryota</taxon>
        <taxon>Viridiplantae</taxon>
        <taxon>Streptophyta</taxon>
        <taxon>Embryophyta</taxon>
        <taxon>Tracheophyta</taxon>
        <taxon>Spermatophyta</taxon>
        <taxon>Magnoliopsida</taxon>
        <taxon>eudicotyledons</taxon>
        <taxon>Gunneridae</taxon>
        <taxon>Pentapetalae</taxon>
        <taxon>asterids</taxon>
        <taxon>lamiids</taxon>
        <taxon>Lamiales</taxon>
        <taxon>Orobanchaceae</taxon>
        <taxon>Buchnereae</taxon>
        <taxon>Striga</taxon>
    </lineage>
</organism>
<gene>
    <name evidence="8" type="ORF">SHERM_25882</name>
</gene>
<feature type="transmembrane region" description="Helical" evidence="7">
    <location>
        <begin position="399"/>
        <end position="420"/>
    </location>
</feature>
<feature type="transmembrane region" description="Helical" evidence="7">
    <location>
        <begin position="359"/>
        <end position="379"/>
    </location>
</feature>
<name>A0A9N7NAW5_STRHE</name>
<feature type="transmembrane region" description="Helical" evidence="7">
    <location>
        <begin position="285"/>
        <end position="307"/>
    </location>
</feature>
<dbReference type="GO" id="GO:0034755">
    <property type="term" value="P:iron ion transmembrane transport"/>
    <property type="evidence" value="ECO:0007669"/>
    <property type="project" value="TreeGrafter"/>
</dbReference>
<feature type="transmembrane region" description="Helical" evidence="7">
    <location>
        <begin position="120"/>
        <end position="145"/>
    </location>
</feature>
<proteinExistence type="inferred from homology"/>
<feature type="compositionally biased region" description="Polar residues" evidence="6">
    <location>
        <begin position="602"/>
        <end position="622"/>
    </location>
</feature>
<evidence type="ECO:0000256" key="3">
    <source>
        <dbReference type="ARBA" id="ARBA00022692"/>
    </source>
</evidence>
<dbReference type="PANTHER" id="PTHR11706:SF75">
    <property type="entry name" value="ETHYLENE-INSENSITIVE PROTEIN 2"/>
    <property type="match status" value="1"/>
</dbReference>
<dbReference type="PRINTS" id="PR00447">
    <property type="entry name" value="NATRESASSCMP"/>
</dbReference>